<protein>
    <submittedName>
        <fullName evidence="1">Uncharacterized protein</fullName>
    </submittedName>
</protein>
<reference evidence="1 2" key="1">
    <citation type="submission" date="2021-02" db="EMBL/GenBank/DDBJ databases">
        <title>FDA dAtabase for Regulatory Grade micrObial Sequences (FDA-ARGOS): Supporting development and validation of Infectious Disease Dx tests.</title>
        <authorList>
            <person name="Carlson P."/>
            <person name="Fischbach M."/>
            <person name="Hastie J."/>
            <person name="Bilen M."/>
            <person name="Cheng A."/>
            <person name="Tallon L."/>
            <person name="Sadzewicz L."/>
            <person name="Zhao X."/>
            <person name="Boylan J."/>
            <person name="Ott S."/>
            <person name="Bowen H."/>
            <person name="Vavikolanu K."/>
            <person name="Mehta A."/>
            <person name="Aluvathingal J."/>
            <person name="Nadendla S."/>
            <person name="Yan Y."/>
            <person name="Sichtig H."/>
        </authorList>
    </citation>
    <scope>NUCLEOTIDE SEQUENCE [LARGE SCALE GENOMIC DNA]</scope>
    <source>
        <strain evidence="1 2">FDAARGOS_1229</strain>
    </source>
</reference>
<evidence type="ECO:0000313" key="2">
    <source>
        <dbReference type="Proteomes" id="UP000654720"/>
    </source>
</evidence>
<proteinExistence type="predicted"/>
<evidence type="ECO:0000313" key="1">
    <source>
        <dbReference type="EMBL" id="QRO49667.1"/>
    </source>
</evidence>
<organism evidence="1 2">
    <name type="scientific">Butyricimonas virosa</name>
    <dbReference type="NCBI Taxonomy" id="544645"/>
    <lineage>
        <taxon>Bacteria</taxon>
        <taxon>Pseudomonadati</taxon>
        <taxon>Bacteroidota</taxon>
        <taxon>Bacteroidia</taxon>
        <taxon>Bacteroidales</taxon>
        <taxon>Odoribacteraceae</taxon>
        <taxon>Butyricimonas</taxon>
    </lineage>
</organism>
<dbReference type="Proteomes" id="UP000654720">
    <property type="component" value="Chromosome"/>
</dbReference>
<accession>A0ABX7H3R6</accession>
<name>A0ABX7H3R6_9BACT</name>
<gene>
    <name evidence="1" type="ORF">I6J59_17545</name>
</gene>
<dbReference type="GeneID" id="93097613"/>
<keyword evidence="2" id="KW-1185">Reference proteome</keyword>
<dbReference type="RefSeq" id="WP_051465971.1">
    <property type="nucleotide sequence ID" value="NZ_CP069450.1"/>
</dbReference>
<dbReference type="EMBL" id="CP069450">
    <property type="protein sequence ID" value="QRO49667.1"/>
    <property type="molecule type" value="Genomic_DNA"/>
</dbReference>
<sequence>MTTIDKQNKEKLEDKITKLAETLADIQERAVIEYTPLVNDICNRKATKDEVDNLLTWMFDFVGNDKMLLLFKKVCRTYLYTYPEVVGFYIMEYRKDYDRESLKGTKYEYLLEEDKEFYEDL</sequence>